<reference evidence="3" key="1">
    <citation type="journal article" date="2019" name="Int. J. Syst. Evol. Microbiol.">
        <title>The Global Catalogue of Microorganisms (GCM) 10K type strain sequencing project: providing services to taxonomists for standard genome sequencing and annotation.</title>
        <authorList>
            <consortium name="The Broad Institute Genomics Platform"/>
            <consortium name="The Broad Institute Genome Sequencing Center for Infectious Disease"/>
            <person name="Wu L."/>
            <person name="Ma J."/>
        </authorList>
    </citation>
    <scope>NUCLEOTIDE SEQUENCE [LARGE SCALE GENOMIC DNA]</scope>
    <source>
        <strain evidence="3">CCUG 56754</strain>
    </source>
</reference>
<organism evidence="2 3">
    <name type="scientific">Virgibacillus byunsanensis</name>
    <dbReference type="NCBI Taxonomy" id="570945"/>
    <lineage>
        <taxon>Bacteria</taxon>
        <taxon>Bacillati</taxon>
        <taxon>Bacillota</taxon>
        <taxon>Bacilli</taxon>
        <taxon>Bacillales</taxon>
        <taxon>Bacillaceae</taxon>
        <taxon>Virgibacillus</taxon>
    </lineage>
</organism>
<dbReference type="EMBL" id="JBHTKJ010000044">
    <property type="protein sequence ID" value="MFD1039698.1"/>
    <property type="molecule type" value="Genomic_DNA"/>
</dbReference>
<protein>
    <submittedName>
        <fullName evidence="2">DUF3231 family protein</fullName>
    </submittedName>
</protein>
<evidence type="ECO:0000313" key="3">
    <source>
        <dbReference type="Proteomes" id="UP001597040"/>
    </source>
</evidence>
<accession>A0ABW3LMU2</accession>
<feature type="transmembrane region" description="Helical" evidence="1">
    <location>
        <begin position="68"/>
        <end position="87"/>
    </location>
</feature>
<keyword evidence="3" id="KW-1185">Reference proteome</keyword>
<gene>
    <name evidence="2" type="ORF">ACFQ3N_15020</name>
</gene>
<dbReference type="RefSeq" id="WP_390363356.1">
    <property type="nucleotide sequence ID" value="NZ_JBHTKJ010000044.1"/>
</dbReference>
<dbReference type="InterPro" id="IPR012347">
    <property type="entry name" value="Ferritin-like"/>
</dbReference>
<name>A0ABW3LMU2_9BACI</name>
<dbReference type="Proteomes" id="UP001597040">
    <property type="component" value="Unassembled WGS sequence"/>
</dbReference>
<sequence length="98" mass="10674">MIGKSLLIGFSQVSQHKQLIDYFLSGVKLSDSIMAQISDKLTEGFIPTPVSWDHGVLDSTRKTFSEKLMLALITGIATSAIGNYGVAMGFSPKKRYSC</sequence>
<dbReference type="Pfam" id="PF11553">
    <property type="entry name" value="DUF3231"/>
    <property type="match status" value="1"/>
</dbReference>
<keyword evidence="1" id="KW-0472">Membrane</keyword>
<proteinExistence type="predicted"/>
<evidence type="ECO:0000313" key="2">
    <source>
        <dbReference type="EMBL" id="MFD1039698.1"/>
    </source>
</evidence>
<dbReference type="InterPro" id="IPR021617">
    <property type="entry name" value="DUF3231"/>
</dbReference>
<evidence type="ECO:0000256" key="1">
    <source>
        <dbReference type="SAM" id="Phobius"/>
    </source>
</evidence>
<keyword evidence="1" id="KW-0812">Transmembrane</keyword>
<comment type="caution">
    <text evidence="2">The sequence shown here is derived from an EMBL/GenBank/DDBJ whole genome shotgun (WGS) entry which is preliminary data.</text>
</comment>
<keyword evidence="1" id="KW-1133">Transmembrane helix</keyword>
<dbReference type="Gene3D" id="1.20.1260.10">
    <property type="match status" value="1"/>
</dbReference>